<evidence type="ECO:0000256" key="8">
    <source>
        <dbReference type="ARBA" id="ARBA00023315"/>
    </source>
</evidence>
<evidence type="ECO:0000256" key="9">
    <source>
        <dbReference type="PIRNR" id="PIRNR000439"/>
    </source>
</evidence>
<evidence type="ECO:0000256" key="7">
    <source>
        <dbReference type="ARBA" id="ARBA00023136"/>
    </source>
</evidence>
<dbReference type="PIRSF" id="PIRSF000439">
    <property type="entry name" value="Oat_ACAT_DAG_ARE"/>
    <property type="match status" value="1"/>
</dbReference>
<proteinExistence type="inferred from homology"/>
<keyword evidence="7 9" id="KW-0472">Membrane</keyword>
<protein>
    <recommendedName>
        <fullName evidence="9">O-acyltransferase</fullName>
    </recommendedName>
</protein>
<keyword evidence="4 12" id="KW-0812">Transmembrane</keyword>
<name>A0A9Q0L599_ANAIG</name>
<dbReference type="EMBL" id="JAPDFW010000140">
    <property type="protein sequence ID" value="KAJ5066542.1"/>
    <property type="molecule type" value="Genomic_DNA"/>
</dbReference>
<evidence type="ECO:0000256" key="1">
    <source>
        <dbReference type="ARBA" id="ARBA00004477"/>
    </source>
</evidence>
<dbReference type="InterPro" id="IPR014371">
    <property type="entry name" value="Oat_ACAT_DAG_ARE"/>
</dbReference>
<evidence type="ECO:0000256" key="12">
    <source>
        <dbReference type="SAM" id="Phobius"/>
    </source>
</evidence>
<dbReference type="InterPro" id="IPR004299">
    <property type="entry name" value="MBOAT_fam"/>
</dbReference>
<evidence type="ECO:0000256" key="4">
    <source>
        <dbReference type="ARBA" id="ARBA00022692"/>
    </source>
</evidence>
<comment type="subcellular location">
    <subcellularLocation>
        <location evidence="1 9">Endoplasmic reticulum membrane</location>
        <topology evidence="1 9">Multi-pass membrane protein</topology>
    </subcellularLocation>
</comment>
<keyword evidence="14" id="KW-1185">Reference proteome</keyword>
<evidence type="ECO:0000313" key="13">
    <source>
        <dbReference type="EMBL" id="KAJ5066542.1"/>
    </source>
</evidence>
<feature type="transmembrane region" description="Helical" evidence="12">
    <location>
        <begin position="112"/>
        <end position="133"/>
    </location>
</feature>
<evidence type="ECO:0000256" key="3">
    <source>
        <dbReference type="ARBA" id="ARBA00022679"/>
    </source>
</evidence>
<dbReference type="PANTHER" id="PTHR10408">
    <property type="entry name" value="STEROL O-ACYLTRANSFERASE"/>
    <property type="match status" value="1"/>
</dbReference>
<dbReference type="GO" id="GO:0005789">
    <property type="term" value="C:endoplasmic reticulum membrane"/>
    <property type="evidence" value="ECO:0007669"/>
    <property type="project" value="UniProtKB-SubCell"/>
</dbReference>
<reference evidence="13" key="1">
    <citation type="submission" date="2022-10" db="EMBL/GenBank/DDBJ databases">
        <title>Novel sulphate-reducing endosymbionts in the free-living metamonad Anaeramoeba.</title>
        <authorList>
            <person name="Jerlstrom-Hultqvist J."/>
            <person name="Cepicka I."/>
            <person name="Gallot-Lavallee L."/>
            <person name="Salas-Leiva D."/>
            <person name="Curtis B.A."/>
            <person name="Zahonova K."/>
            <person name="Pipaliya S."/>
            <person name="Dacks J."/>
            <person name="Roger A.J."/>
        </authorList>
    </citation>
    <scope>NUCLEOTIDE SEQUENCE</scope>
    <source>
        <strain evidence="13">BMAN</strain>
    </source>
</reference>
<feature type="transmembrane region" description="Helical" evidence="12">
    <location>
        <begin position="40"/>
        <end position="58"/>
    </location>
</feature>
<dbReference type="Proteomes" id="UP001149090">
    <property type="component" value="Unassembled WGS sequence"/>
</dbReference>
<feature type="region of interest" description="Disordered" evidence="11">
    <location>
        <begin position="171"/>
        <end position="194"/>
    </location>
</feature>
<feature type="transmembrane region" description="Helical" evidence="12">
    <location>
        <begin position="237"/>
        <end position="260"/>
    </location>
</feature>
<dbReference type="Pfam" id="PF03062">
    <property type="entry name" value="MBOAT"/>
    <property type="match status" value="1"/>
</dbReference>
<dbReference type="OrthoDB" id="10039049at2759"/>
<organism evidence="13 14">
    <name type="scientific">Anaeramoeba ignava</name>
    <name type="common">Anaerobic marine amoeba</name>
    <dbReference type="NCBI Taxonomy" id="1746090"/>
    <lineage>
        <taxon>Eukaryota</taxon>
        <taxon>Metamonada</taxon>
        <taxon>Anaeramoebidae</taxon>
        <taxon>Anaeramoeba</taxon>
    </lineage>
</organism>
<evidence type="ECO:0000256" key="2">
    <source>
        <dbReference type="ARBA" id="ARBA00009010"/>
    </source>
</evidence>
<accession>A0A9Q0L599</accession>
<evidence type="ECO:0000256" key="10">
    <source>
        <dbReference type="PIRSR" id="PIRSR000439-1"/>
    </source>
</evidence>
<keyword evidence="5 9" id="KW-0256">Endoplasmic reticulum</keyword>
<feature type="active site" evidence="10">
    <location>
        <position position="365"/>
    </location>
</feature>
<evidence type="ECO:0000256" key="5">
    <source>
        <dbReference type="ARBA" id="ARBA00022824"/>
    </source>
</evidence>
<dbReference type="GO" id="GO:0008374">
    <property type="term" value="F:O-acyltransferase activity"/>
    <property type="evidence" value="ECO:0007669"/>
    <property type="project" value="InterPro"/>
</dbReference>
<keyword evidence="8 9" id="KW-0012">Acyltransferase</keyword>
<gene>
    <name evidence="13" type="ORF">M0811_13479</name>
</gene>
<evidence type="ECO:0000256" key="11">
    <source>
        <dbReference type="SAM" id="MobiDB-lite"/>
    </source>
</evidence>
<keyword evidence="3 9" id="KW-0808">Transferase</keyword>
<comment type="caution">
    <text evidence="13">The sequence shown here is derived from an EMBL/GenBank/DDBJ whole genome shotgun (WGS) entry which is preliminary data.</text>
</comment>
<evidence type="ECO:0000256" key="6">
    <source>
        <dbReference type="ARBA" id="ARBA00022989"/>
    </source>
</evidence>
<sequence length="436" mass="51774">MEKPKEEKKFIQKMKYRHAFQSRPSMIEEAPNPRTISTGARNLGMVLLILVFVEKIVSNVEKGEPMVDLHLLFHLTSGLISVLFITFIMTVWCFNIFFIEKLLIKEVISEKIAYIVYSISQIILFSVPTYFALTWNLSIVSRGSVSLQMAVYLMKTHSFFFTNRKRIKKKMNNEPEKKKNEEKKETKEEEAKSTKYKYEPSKNTVQHFTLFLLYPTLVYEQEYPRTKKRSWKSIAKYLSLMIGSFFLLYLNINYFMIPAFKEALEKNFIRIMIKLAVPSVLSWLLLFFGVFHCLLNLIAEFFMFADRKFYSDWWNAKTFDEFWNKWNTLVYEWFHRHIYLDSMTDMNIPRPLAMVLVFLVSALWHEFIISTSFLFFRPYMAASMMGQFSVIYFTKIPFIRDSGLGNIVLWLCLTVGQSIVYIGYSLFYFSKFPIQN</sequence>
<feature type="transmembrane region" description="Helical" evidence="12">
    <location>
        <begin position="145"/>
        <end position="162"/>
    </location>
</feature>
<feature type="transmembrane region" description="Helical" evidence="12">
    <location>
        <begin position="78"/>
        <end position="100"/>
    </location>
</feature>
<feature type="transmembrane region" description="Helical" evidence="12">
    <location>
        <begin position="407"/>
        <end position="429"/>
    </location>
</feature>
<comment type="similarity">
    <text evidence="2 9">Belongs to the membrane-bound acyltransferase family. Sterol o-acyltransferase subfamily.</text>
</comment>
<keyword evidence="6 12" id="KW-1133">Transmembrane helix</keyword>
<feature type="transmembrane region" description="Helical" evidence="12">
    <location>
        <begin position="352"/>
        <end position="376"/>
    </location>
</feature>
<dbReference type="OMA" id="LMCTLYL"/>
<dbReference type="AlphaFoldDB" id="A0A9Q0L599"/>
<evidence type="ECO:0000313" key="14">
    <source>
        <dbReference type="Proteomes" id="UP001149090"/>
    </source>
</evidence>
<feature type="transmembrane region" description="Helical" evidence="12">
    <location>
        <begin position="280"/>
        <end position="299"/>
    </location>
</feature>